<dbReference type="AlphaFoldDB" id="A0A444UG42"/>
<dbReference type="Proteomes" id="UP000289886">
    <property type="component" value="Unassembled WGS sequence"/>
</dbReference>
<organism evidence="2 3">
    <name type="scientific">Acipenser ruthenus</name>
    <name type="common">Sterlet sturgeon</name>
    <dbReference type="NCBI Taxonomy" id="7906"/>
    <lineage>
        <taxon>Eukaryota</taxon>
        <taxon>Metazoa</taxon>
        <taxon>Chordata</taxon>
        <taxon>Craniata</taxon>
        <taxon>Vertebrata</taxon>
        <taxon>Euteleostomi</taxon>
        <taxon>Actinopterygii</taxon>
        <taxon>Chondrostei</taxon>
        <taxon>Acipenseriformes</taxon>
        <taxon>Acipenseridae</taxon>
        <taxon>Acipenser</taxon>
    </lineage>
</organism>
<evidence type="ECO:0000313" key="3">
    <source>
        <dbReference type="Proteomes" id="UP000289886"/>
    </source>
</evidence>
<feature type="compositionally biased region" description="Acidic residues" evidence="1">
    <location>
        <begin position="23"/>
        <end position="48"/>
    </location>
</feature>
<feature type="compositionally biased region" description="Acidic residues" evidence="1">
    <location>
        <begin position="83"/>
        <end position="94"/>
    </location>
</feature>
<feature type="region of interest" description="Disordered" evidence="1">
    <location>
        <begin position="23"/>
        <end position="116"/>
    </location>
</feature>
<reference evidence="2 3" key="1">
    <citation type="submission" date="2019-01" db="EMBL/GenBank/DDBJ databases">
        <title>Draft Genome and Complete Hox-Cluster Characterization of the Sterlet Sturgeon (Acipenser ruthenus).</title>
        <authorList>
            <person name="Wei Q."/>
        </authorList>
    </citation>
    <scope>NUCLEOTIDE SEQUENCE [LARGE SCALE GENOMIC DNA]</scope>
    <source>
        <strain evidence="2">WHYD16114868_AA</strain>
        <tissue evidence="2">Blood</tissue>
    </source>
</reference>
<feature type="compositionally biased region" description="Low complexity" evidence="1">
    <location>
        <begin position="98"/>
        <end position="108"/>
    </location>
</feature>
<protein>
    <submittedName>
        <fullName evidence="2">Uncharacterized protein</fullName>
    </submittedName>
</protein>
<sequence length="116" mass="12446">MAHSKKKYSVHEVVSILESGEFDEAEIFITPPDDDGADSAEDSGDEDTGGSVNNLSGKQLRVDADFTGYRHGQKVYDSRSEGDDAPPEATDAEEVQPSSSTITTSSYSLRKQAKSA</sequence>
<accession>A0A444UG42</accession>
<proteinExistence type="predicted"/>
<evidence type="ECO:0000256" key="1">
    <source>
        <dbReference type="SAM" id="MobiDB-lite"/>
    </source>
</evidence>
<evidence type="ECO:0000313" key="2">
    <source>
        <dbReference type="EMBL" id="RXM34144.1"/>
    </source>
</evidence>
<gene>
    <name evidence="2" type="ORF">EOD39_4959</name>
</gene>
<comment type="caution">
    <text evidence="2">The sequence shown here is derived from an EMBL/GenBank/DDBJ whole genome shotgun (WGS) entry which is preliminary data.</text>
</comment>
<keyword evidence="3" id="KW-1185">Reference proteome</keyword>
<dbReference type="EMBL" id="SCEB01214630">
    <property type="protein sequence ID" value="RXM34144.1"/>
    <property type="molecule type" value="Genomic_DNA"/>
</dbReference>
<name>A0A444UG42_ACIRT</name>